<dbReference type="PANTHER" id="PTHR24248">
    <property type="entry name" value="ADRENERGIC RECEPTOR-RELATED G-PROTEIN COUPLED RECEPTOR"/>
    <property type="match status" value="1"/>
</dbReference>
<dbReference type="Pfam" id="PF00001">
    <property type="entry name" value="7tm_1"/>
    <property type="match status" value="1"/>
</dbReference>
<keyword evidence="10" id="KW-1185">Reference proteome</keyword>
<evidence type="ECO:0000256" key="2">
    <source>
        <dbReference type="ARBA" id="ARBA00022692"/>
    </source>
</evidence>
<dbReference type="AlphaFoldDB" id="A0A9Q0Y7X4"/>
<reference evidence="9" key="1">
    <citation type="journal article" date="2023" name="DNA Res.">
        <title>Chromosome-level genome assembly of Phrynocephalus forsythii using third-generation DNA sequencing and Hi-C analysis.</title>
        <authorList>
            <person name="Qi Y."/>
            <person name="Zhao W."/>
            <person name="Zhao Y."/>
            <person name="Niu C."/>
            <person name="Cao S."/>
            <person name="Zhang Y."/>
        </authorList>
    </citation>
    <scope>NUCLEOTIDE SEQUENCE</scope>
    <source>
        <tissue evidence="9">Muscle</tissue>
    </source>
</reference>
<keyword evidence="3 8" id="KW-1133">Transmembrane helix</keyword>
<dbReference type="PANTHER" id="PTHR24248:SF202">
    <property type="entry name" value="5-HYDROXYTRYPTAMINE RECEPTOR 5A"/>
    <property type="match status" value="1"/>
</dbReference>
<proteinExistence type="predicted"/>
<evidence type="ECO:0000256" key="6">
    <source>
        <dbReference type="ARBA" id="ARBA00023170"/>
    </source>
</evidence>
<organism evidence="9 10">
    <name type="scientific">Phrynocephalus forsythii</name>
    <dbReference type="NCBI Taxonomy" id="171643"/>
    <lineage>
        <taxon>Eukaryota</taxon>
        <taxon>Metazoa</taxon>
        <taxon>Chordata</taxon>
        <taxon>Craniata</taxon>
        <taxon>Vertebrata</taxon>
        <taxon>Euteleostomi</taxon>
        <taxon>Lepidosauria</taxon>
        <taxon>Squamata</taxon>
        <taxon>Bifurcata</taxon>
        <taxon>Unidentata</taxon>
        <taxon>Episquamata</taxon>
        <taxon>Toxicofera</taxon>
        <taxon>Iguania</taxon>
        <taxon>Acrodonta</taxon>
        <taxon>Agamidae</taxon>
        <taxon>Agaminae</taxon>
        <taxon>Phrynocephalus</taxon>
    </lineage>
</organism>
<comment type="subcellular location">
    <subcellularLocation>
        <location evidence="1">Membrane</location>
        <topology evidence="1">Multi-pass membrane protein</topology>
    </subcellularLocation>
</comment>
<keyword evidence="4" id="KW-0297">G-protein coupled receptor</keyword>
<evidence type="ECO:0000256" key="1">
    <source>
        <dbReference type="ARBA" id="ARBA00004141"/>
    </source>
</evidence>
<evidence type="ECO:0000313" key="9">
    <source>
        <dbReference type="EMBL" id="KAJ7345835.1"/>
    </source>
</evidence>
<feature type="transmembrane region" description="Helical" evidence="8">
    <location>
        <begin position="84"/>
        <end position="105"/>
    </location>
</feature>
<name>A0A9Q0Y7X4_9SAUR</name>
<dbReference type="Gene3D" id="1.20.1070.10">
    <property type="entry name" value="Rhodopsin 7-helix transmembrane proteins"/>
    <property type="match status" value="1"/>
</dbReference>
<comment type="caution">
    <text evidence="9">The sequence shown here is derived from an EMBL/GenBank/DDBJ whole genome shotgun (WGS) entry which is preliminary data.</text>
</comment>
<evidence type="ECO:0000313" key="10">
    <source>
        <dbReference type="Proteomes" id="UP001142489"/>
    </source>
</evidence>
<dbReference type="GO" id="GO:0004930">
    <property type="term" value="F:G protein-coupled receptor activity"/>
    <property type="evidence" value="ECO:0007669"/>
    <property type="project" value="UniProtKB-KW"/>
</dbReference>
<dbReference type="SUPFAM" id="SSF81321">
    <property type="entry name" value="Family A G protein-coupled receptor-like"/>
    <property type="match status" value="1"/>
</dbReference>
<gene>
    <name evidence="9" type="ORF">JRQ81_001785</name>
</gene>
<accession>A0A9Q0Y7X4</accession>
<sequence length="107" mass="11749">MGEQNEGLGREMGAVSIGGVLDDVKEVSQPQMAFTAHHAAVTFQTDGETWKEQKEKKAAMMVGILISVFVFVVCWIPFFVNELISSLCSCTIAPVCKSIFLWLGYSN</sequence>
<evidence type="ECO:0000256" key="4">
    <source>
        <dbReference type="ARBA" id="ARBA00023040"/>
    </source>
</evidence>
<keyword evidence="6" id="KW-0675">Receptor</keyword>
<dbReference type="OrthoDB" id="5957871at2759"/>
<keyword evidence="7" id="KW-0807">Transducer</keyword>
<evidence type="ECO:0000256" key="7">
    <source>
        <dbReference type="ARBA" id="ARBA00023224"/>
    </source>
</evidence>
<dbReference type="InterPro" id="IPR000276">
    <property type="entry name" value="GPCR_Rhodpsn"/>
</dbReference>
<protein>
    <submittedName>
        <fullName evidence="9">Uncharacterized protein</fullName>
    </submittedName>
</protein>
<keyword evidence="2 8" id="KW-0812">Transmembrane</keyword>
<dbReference type="GO" id="GO:0005886">
    <property type="term" value="C:plasma membrane"/>
    <property type="evidence" value="ECO:0007669"/>
    <property type="project" value="TreeGrafter"/>
</dbReference>
<dbReference type="Proteomes" id="UP001142489">
    <property type="component" value="Unassembled WGS sequence"/>
</dbReference>
<dbReference type="GO" id="GO:0043410">
    <property type="term" value="P:positive regulation of MAPK cascade"/>
    <property type="evidence" value="ECO:0007669"/>
    <property type="project" value="TreeGrafter"/>
</dbReference>
<keyword evidence="5 8" id="KW-0472">Membrane</keyword>
<feature type="transmembrane region" description="Helical" evidence="8">
    <location>
        <begin position="58"/>
        <end position="78"/>
    </location>
</feature>
<evidence type="ECO:0000256" key="3">
    <source>
        <dbReference type="ARBA" id="ARBA00022989"/>
    </source>
</evidence>
<dbReference type="EMBL" id="JAPFRF010000001">
    <property type="protein sequence ID" value="KAJ7345835.1"/>
    <property type="molecule type" value="Genomic_DNA"/>
</dbReference>
<dbReference type="GO" id="GO:0071880">
    <property type="term" value="P:adenylate cyclase-activating adrenergic receptor signaling pathway"/>
    <property type="evidence" value="ECO:0007669"/>
    <property type="project" value="TreeGrafter"/>
</dbReference>
<evidence type="ECO:0000256" key="5">
    <source>
        <dbReference type="ARBA" id="ARBA00023136"/>
    </source>
</evidence>
<evidence type="ECO:0000256" key="8">
    <source>
        <dbReference type="SAM" id="Phobius"/>
    </source>
</evidence>